<gene>
    <name evidence="2" type="ORF">LIN78_07435</name>
</gene>
<keyword evidence="1" id="KW-0732">Signal</keyword>
<dbReference type="RefSeq" id="WP_227180079.1">
    <property type="nucleotide sequence ID" value="NZ_JAJBZT010000003.1"/>
</dbReference>
<dbReference type="EMBL" id="JAJBZT010000003">
    <property type="protein sequence ID" value="MCB6183376.1"/>
    <property type="molecule type" value="Genomic_DNA"/>
</dbReference>
<keyword evidence="3" id="KW-1185">Reference proteome</keyword>
<evidence type="ECO:0000256" key="1">
    <source>
        <dbReference type="SAM" id="SignalP"/>
    </source>
</evidence>
<organism evidence="2 3">
    <name type="scientific">Leeia speluncae</name>
    <dbReference type="NCBI Taxonomy" id="2884804"/>
    <lineage>
        <taxon>Bacteria</taxon>
        <taxon>Pseudomonadati</taxon>
        <taxon>Pseudomonadota</taxon>
        <taxon>Betaproteobacteria</taxon>
        <taxon>Neisseriales</taxon>
        <taxon>Leeiaceae</taxon>
        <taxon>Leeia</taxon>
    </lineage>
</organism>
<dbReference type="Proteomes" id="UP001165395">
    <property type="component" value="Unassembled WGS sequence"/>
</dbReference>
<accession>A0ABS8D579</accession>
<proteinExistence type="predicted"/>
<comment type="caution">
    <text evidence="2">The sequence shown here is derived from an EMBL/GenBank/DDBJ whole genome shotgun (WGS) entry which is preliminary data.</text>
</comment>
<reference evidence="2" key="1">
    <citation type="submission" date="2021-10" db="EMBL/GenBank/DDBJ databases">
        <title>The complete genome sequence of Leeia sp. TBRC 13508.</title>
        <authorList>
            <person name="Charoenyingcharoen P."/>
            <person name="Yukphan P."/>
        </authorList>
    </citation>
    <scope>NUCLEOTIDE SEQUENCE</scope>
    <source>
        <strain evidence="2">TBRC 13508</strain>
    </source>
</reference>
<name>A0ABS8D579_9NEIS</name>
<evidence type="ECO:0000313" key="3">
    <source>
        <dbReference type="Proteomes" id="UP001165395"/>
    </source>
</evidence>
<feature type="signal peptide" evidence="1">
    <location>
        <begin position="1"/>
        <end position="22"/>
    </location>
</feature>
<protein>
    <submittedName>
        <fullName evidence="2">Uncharacterized protein</fullName>
    </submittedName>
</protein>
<feature type="chain" id="PRO_5047292073" evidence="1">
    <location>
        <begin position="23"/>
        <end position="135"/>
    </location>
</feature>
<sequence>MKKILFTSIAITSIYASSSVLAENLASDLVGEWHYTEANCTDHFTFTDNHFSSNSNKETIEGNIVIHPLADNSITQLQVDREVTFDSLGPDCAGTDKNDTGRKDTRYIKFNSDKTNYMVCIDQQGKKCWGPIEKG</sequence>
<evidence type="ECO:0000313" key="2">
    <source>
        <dbReference type="EMBL" id="MCB6183376.1"/>
    </source>
</evidence>